<accession>A0A0E9W1L4</accession>
<dbReference type="EMBL" id="GBXM01024318">
    <property type="protein sequence ID" value="JAH84259.1"/>
    <property type="molecule type" value="Transcribed_RNA"/>
</dbReference>
<protein>
    <submittedName>
        <fullName evidence="2">Uncharacterized protein</fullName>
    </submittedName>
</protein>
<reference evidence="2" key="1">
    <citation type="submission" date="2014-11" db="EMBL/GenBank/DDBJ databases">
        <authorList>
            <person name="Amaro Gonzalez C."/>
        </authorList>
    </citation>
    <scope>NUCLEOTIDE SEQUENCE</scope>
</reference>
<keyword evidence="1" id="KW-1133">Transmembrane helix</keyword>
<organism evidence="2">
    <name type="scientific">Anguilla anguilla</name>
    <name type="common">European freshwater eel</name>
    <name type="synonym">Muraena anguilla</name>
    <dbReference type="NCBI Taxonomy" id="7936"/>
    <lineage>
        <taxon>Eukaryota</taxon>
        <taxon>Metazoa</taxon>
        <taxon>Chordata</taxon>
        <taxon>Craniata</taxon>
        <taxon>Vertebrata</taxon>
        <taxon>Euteleostomi</taxon>
        <taxon>Actinopterygii</taxon>
        <taxon>Neopterygii</taxon>
        <taxon>Teleostei</taxon>
        <taxon>Anguilliformes</taxon>
        <taxon>Anguillidae</taxon>
        <taxon>Anguilla</taxon>
    </lineage>
</organism>
<keyword evidence="1" id="KW-0472">Membrane</keyword>
<reference evidence="2" key="2">
    <citation type="journal article" date="2015" name="Fish Shellfish Immunol.">
        <title>Early steps in the European eel (Anguilla anguilla)-Vibrio vulnificus interaction in the gills: Role of the RtxA13 toxin.</title>
        <authorList>
            <person name="Callol A."/>
            <person name="Pajuelo D."/>
            <person name="Ebbesson L."/>
            <person name="Teles M."/>
            <person name="MacKenzie S."/>
            <person name="Amaro C."/>
        </authorList>
    </citation>
    <scope>NUCLEOTIDE SEQUENCE</scope>
</reference>
<feature type="transmembrane region" description="Helical" evidence="1">
    <location>
        <begin position="33"/>
        <end position="50"/>
    </location>
</feature>
<evidence type="ECO:0000313" key="2">
    <source>
        <dbReference type="EMBL" id="JAH84259.1"/>
    </source>
</evidence>
<dbReference type="AlphaFoldDB" id="A0A0E9W1L4"/>
<sequence>MPGLLIWGIDTSWMVHLHLFRLNHMSSPNACRIYIWLYLCISVIGACSFLC</sequence>
<proteinExistence type="predicted"/>
<evidence type="ECO:0000256" key="1">
    <source>
        <dbReference type="SAM" id="Phobius"/>
    </source>
</evidence>
<keyword evidence="1" id="KW-0812">Transmembrane</keyword>
<name>A0A0E9W1L4_ANGAN</name>